<dbReference type="InterPro" id="IPR005467">
    <property type="entry name" value="His_kinase_dom"/>
</dbReference>
<dbReference type="EMBL" id="AOCK01000001">
    <property type="protein sequence ID" value="EMR00145.1"/>
    <property type="molecule type" value="Genomic_DNA"/>
</dbReference>
<dbReference type="Proteomes" id="UP000012015">
    <property type="component" value="Unassembled WGS sequence"/>
</dbReference>
<feature type="transmembrane region" description="Helical" evidence="5">
    <location>
        <begin position="159"/>
        <end position="180"/>
    </location>
</feature>
<evidence type="ECO:0000256" key="2">
    <source>
        <dbReference type="ARBA" id="ARBA00022777"/>
    </source>
</evidence>
<keyword evidence="3" id="KW-0902">Two-component regulatory system</keyword>
<keyword evidence="8" id="KW-1185">Reference proteome</keyword>
<reference evidence="7 8" key="1">
    <citation type="journal article" date="2013" name="Genome Announc.">
        <title>Draft Genome Sequence of Arthrobacter gangotriensis Strain Lz1yT, Isolated from a Penguin Rookery Soil Sample Collected in Antarctica, near the Indian Station Dakshin Gangotri.</title>
        <authorList>
            <person name="Shivaji S."/>
            <person name="Ara S."/>
            <person name="Bandi S."/>
            <person name="Singh A."/>
            <person name="Kumar Pinnaka A."/>
        </authorList>
    </citation>
    <scope>NUCLEOTIDE SEQUENCE [LARGE SCALE GENOMIC DNA]</scope>
    <source>
        <strain evidence="7 8">Lz1y</strain>
    </source>
</reference>
<dbReference type="Pfam" id="PF07730">
    <property type="entry name" value="HisKA_3"/>
    <property type="match status" value="1"/>
</dbReference>
<dbReference type="PATRIC" id="fig|1276920.7.peg.148"/>
<evidence type="ECO:0000256" key="1">
    <source>
        <dbReference type="ARBA" id="ARBA00022679"/>
    </source>
</evidence>
<dbReference type="SUPFAM" id="SSF55874">
    <property type="entry name" value="ATPase domain of HSP90 chaperone/DNA topoisomerase II/histidine kinase"/>
    <property type="match status" value="1"/>
</dbReference>
<dbReference type="GO" id="GO:0016020">
    <property type="term" value="C:membrane"/>
    <property type="evidence" value="ECO:0007669"/>
    <property type="project" value="InterPro"/>
</dbReference>
<evidence type="ECO:0000256" key="4">
    <source>
        <dbReference type="SAM" id="Coils"/>
    </source>
</evidence>
<protein>
    <submittedName>
        <fullName evidence="7">Two-component sensor histidine kinase</fullName>
    </submittedName>
</protein>
<dbReference type="Gene3D" id="3.30.565.10">
    <property type="entry name" value="Histidine kinase-like ATPase, C-terminal domain"/>
    <property type="match status" value="1"/>
</dbReference>
<dbReference type="GO" id="GO:0000155">
    <property type="term" value="F:phosphorelay sensor kinase activity"/>
    <property type="evidence" value="ECO:0007669"/>
    <property type="project" value="InterPro"/>
</dbReference>
<evidence type="ECO:0000313" key="8">
    <source>
        <dbReference type="Proteomes" id="UP000012015"/>
    </source>
</evidence>
<keyword evidence="1" id="KW-0808">Transferase</keyword>
<evidence type="ECO:0000259" key="6">
    <source>
        <dbReference type="PROSITE" id="PS50109"/>
    </source>
</evidence>
<evidence type="ECO:0000256" key="3">
    <source>
        <dbReference type="ARBA" id="ARBA00023012"/>
    </source>
</evidence>
<gene>
    <name evidence="7" type="ORF">ADIAG_00152</name>
</gene>
<accession>M7NEA5</accession>
<name>M7NEA5_9MICC</name>
<dbReference type="CDD" id="cd16917">
    <property type="entry name" value="HATPase_UhpB-NarQ-NarX-like"/>
    <property type="match status" value="1"/>
</dbReference>
<keyword evidence="5" id="KW-1133">Transmembrane helix</keyword>
<feature type="coiled-coil region" evidence="4">
    <location>
        <begin position="196"/>
        <end position="223"/>
    </location>
</feature>
<dbReference type="InterPro" id="IPR036890">
    <property type="entry name" value="HATPase_C_sf"/>
</dbReference>
<evidence type="ECO:0000313" key="7">
    <source>
        <dbReference type="EMBL" id="EMR00145.1"/>
    </source>
</evidence>
<dbReference type="PROSITE" id="PS50109">
    <property type="entry name" value="HIS_KIN"/>
    <property type="match status" value="1"/>
</dbReference>
<dbReference type="Pfam" id="PF02518">
    <property type="entry name" value="HATPase_c"/>
    <property type="match status" value="1"/>
</dbReference>
<sequence length="434" mass="45995">MALTPRETPSPTSPGTLPIAGLVLRPERRTSNTTIRSMQFGLHLLTAALVVISAIRAVLSGAPLALAVGSAVVISCWYLAGVLMAGRVQRTSMAGWWLLGLALLWIGAVTASAEFLWLAFSLWLLAGYILPWRWAVAFSIVVYAMVAAAPILEFGSTTFASAIGPLLGGVFALSIARGYVELVQDLRERQALVVSLTHAQAEMTALQEELAQTQRISGALEERTRISRDIHDTIAQGLSSISLLATAAVENAQIQQMPRTLQQVDALARDNLADVRRIVAALAPAELEEGALAGALGRMLERLSAETGLRTEVRVDEGMPALPTTVEVALLRTAQSALANVRQHAEATRVVVNLADAGNSVRLDIVDDGHGFDVLAWDRAFEGLGESGAGGYGMHSMRARLRELGGGLDVESRPGEGVALSAHVPLTQGPKDGA</sequence>
<dbReference type="GO" id="GO:0046983">
    <property type="term" value="F:protein dimerization activity"/>
    <property type="evidence" value="ECO:0007669"/>
    <property type="project" value="InterPro"/>
</dbReference>
<feature type="transmembrane region" description="Helical" evidence="5">
    <location>
        <begin position="40"/>
        <end position="59"/>
    </location>
</feature>
<comment type="caution">
    <text evidence="7">The sequence shown here is derived from an EMBL/GenBank/DDBJ whole genome shotgun (WGS) entry which is preliminary data.</text>
</comment>
<feature type="transmembrane region" description="Helical" evidence="5">
    <location>
        <begin position="132"/>
        <end position="152"/>
    </location>
</feature>
<dbReference type="PIRSF" id="PIRSF037434">
    <property type="entry name" value="STHK_ChrS"/>
    <property type="match status" value="1"/>
</dbReference>
<dbReference type="AlphaFoldDB" id="M7NEA5"/>
<dbReference type="eggNOG" id="COG4585">
    <property type="taxonomic scope" value="Bacteria"/>
</dbReference>
<dbReference type="InterPro" id="IPR017205">
    <property type="entry name" value="Sig_transdc_His_kinase_ChrS"/>
</dbReference>
<proteinExistence type="predicted"/>
<keyword evidence="2 7" id="KW-0418">Kinase</keyword>
<dbReference type="Gene3D" id="1.20.5.1930">
    <property type="match status" value="1"/>
</dbReference>
<keyword evidence="5" id="KW-0812">Transmembrane</keyword>
<dbReference type="InterPro" id="IPR011712">
    <property type="entry name" value="Sig_transdc_His_kin_sub3_dim/P"/>
</dbReference>
<keyword evidence="5" id="KW-0472">Membrane</keyword>
<keyword evidence="4" id="KW-0175">Coiled coil</keyword>
<dbReference type="STRING" id="1276920.ADIAG_00152"/>
<evidence type="ECO:0000256" key="5">
    <source>
        <dbReference type="SAM" id="Phobius"/>
    </source>
</evidence>
<dbReference type="SMART" id="SM00387">
    <property type="entry name" value="HATPase_c"/>
    <property type="match status" value="1"/>
</dbReference>
<feature type="transmembrane region" description="Helical" evidence="5">
    <location>
        <begin position="65"/>
        <end position="84"/>
    </location>
</feature>
<feature type="transmembrane region" description="Helical" evidence="5">
    <location>
        <begin position="96"/>
        <end position="120"/>
    </location>
</feature>
<organism evidence="7 8">
    <name type="scientific">Paeniglutamicibacter gangotriensis Lz1y</name>
    <dbReference type="NCBI Taxonomy" id="1276920"/>
    <lineage>
        <taxon>Bacteria</taxon>
        <taxon>Bacillati</taxon>
        <taxon>Actinomycetota</taxon>
        <taxon>Actinomycetes</taxon>
        <taxon>Micrococcales</taxon>
        <taxon>Micrococcaceae</taxon>
        <taxon>Paeniglutamicibacter</taxon>
    </lineage>
</organism>
<dbReference type="InterPro" id="IPR050482">
    <property type="entry name" value="Sensor_HK_TwoCompSys"/>
</dbReference>
<dbReference type="PANTHER" id="PTHR24421">
    <property type="entry name" value="NITRATE/NITRITE SENSOR PROTEIN NARX-RELATED"/>
    <property type="match status" value="1"/>
</dbReference>
<dbReference type="InterPro" id="IPR003594">
    <property type="entry name" value="HATPase_dom"/>
</dbReference>
<feature type="domain" description="Histidine kinase" evidence="6">
    <location>
        <begin position="225"/>
        <end position="428"/>
    </location>
</feature>